<evidence type="ECO:0000313" key="1">
    <source>
        <dbReference type="EMBL" id="CCO20708.1"/>
    </source>
</evidence>
<evidence type="ECO:0000313" key="2">
    <source>
        <dbReference type="Proteomes" id="UP000198341"/>
    </source>
</evidence>
<name>K8FDR5_9CHLO</name>
<reference evidence="1 2" key="1">
    <citation type="submission" date="2011-10" db="EMBL/GenBank/DDBJ databases">
        <authorList>
            <person name="Genoscope - CEA"/>
        </authorList>
    </citation>
    <scope>NUCLEOTIDE SEQUENCE [LARGE SCALE GENOMIC DNA]</scope>
    <source>
        <strain evidence="1 2">RCC 1105</strain>
    </source>
</reference>
<dbReference type="RefSeq" id="XP_007508217.1">
    <property type="nucleotide sequence ID" value="XM_007508155.1"/>
</dbReference>
<dbReference type="EMBL" id="FO082261">
    <property type="protein sequence ID" value="CCO20708.1"/>
    <property type="molecule type" value="Genomic_DNA"/>
</dbReference>
<dbReference type="AlphaFoldDB" id="K8FDR5"/>
<keyword evidence="2" id="KW-1185">Reference proteome</keyword>
<accession>K8FDR5</accession>
<dbReference type="OrthoDB" id="1937370at2759"/>
<evidence type="ECO:0008006" key="3">
    <source>
        <dbReference type="Google" id="ProtNLM"/>
    </source>
</evidence>
<sequence length="67" mass="8282">MRRMKRTMINEKMFDAFKERLGQGRDAGFKKPSEKRVLALKERDRRVFKKKLKQKIGWILRRRERGF</sequence>
<dbReference type="Proteomes" id="UP000198341">
    <property type="component" value="Chromosome 18"/>
</dbReference>
<proteinExistence type="predicted"/>
<dbReference type="GeneID" id="19010837"/>
<gene>
    <name evidence="1" type="ordered locus">Bathy18g00120</name>
</gene>
<dbReference type="KEGG" id="bpg:Bathy18g00120"/>
<organism evidence="1 2">
    <name type="scientific">Bathycoccus prasinos</name>
    <dbReference type="NCBI Taxonomy" id="41875"/>
    <lineage>
        <taxon>Eukaryota</taxon>
        <taxon>Viridiplantae</taxon>
        <taxon>Chlorophyta</taxon>
        <taxon>Mamiellophyceae</taxon>
        <taxon>Mamiellales</taxon>
        <taxon>Bathycoccaceae</taxon>
        <taxon>Bathycoccus</taxon>
    </lineage>
</organism>
<protein>
    <recommendedName>
        <fullName evidence="3">30S ribosomal protein S21</fullName>
    </recommendedName>
</protein>